<sequence>MSELTILMPCLNEAETLASCIAKAQSFLIANGIDGDVLIADNGSTDGSQVIAISAGALVVDVPQRGYGAALITGIRASKSKFVIMGDADDSYDFSNLMPFVQALRADHDLVMGNRFRGGIAQGAMPFLHRYLGNPVLSFLGRLFFNVPIRDFHCGLRGFHRERMLELGLSSTGMEFASEMVVKAHLHSFSIFEVPTTLSPDGRSRPPHLNTWADGWRHLKFLLLHSPRWLFLYPGISCLLLGFILVLCLAAGPITISKNIHLDIHSLVMGCVLLMVGSLSSGFALIARRQGAKSGLLPVSDSTSRYLAWFSLERVLVSSALVLLAGLSGLAFCLWQWAAHSFGDLSYASMLRPMIISGTAVVVSVQLVFIGFLAEILESQR</sequence>
<dbReference type="InterPro" id="IPR050256">
    <property type="entry name" value="Glycosyltransferase_2"/>
</dbReference>
<feature type="domain" description="Low-salt glycan biosynthesis hexosyltransferase Agl6 C-terminal transmembrane region" evidence="3">
    <location>
        <begin position="286"/>
        <end position="377"/>
    </location>
</feature>
<accession>A0ABW3HD98</accession>
<dbReference type="EMBL" id="JBHTIT010000001">
    <property type="protein sequence ID" value="MFD0949219.1"/>
    <property type="molecule type" value="Genomic_DNA"/>
</dbReference>
<feature type="transmembrane region" description="Helical" evidence="1">
    <location>
        <begin position="230"/>
        <end position="252"/>
    </location>
</feature>
<evidence type="ECO:0000313" key="4">
    <source>
        <dbReference type="EMBL" id="MFD0949219.1"/>
    </source>
</evidence>
<dbReference type="PANTHER" id="PTHR48090:SF7">
    <property type="entry name" value="RFBJ PROTEIN"/>
    <property type="match status" value="1"/>
</dbReference>
<keyword evidence="5" id="KW-1185">Reference proteome</keyword>
<keyword evidence="1" id="KW-0472">Membrane</keyword>
<evidence type="ECO:0000259" key="3">
    <source>
        <dbReference type="Pfam" id="PF26629"/>
    </source>
</evidence>
<protein>
    <submittedName>
        <fullName evidence="4">Glycosyltransferase family 2 protein</fullName>
    </submittedName>
</protein>
<dbReference type="InterPro" id="IPR029044">
    <property type="entry name" value="Nucleotide-diphossugar_trans"/>
</dbReference>
<feature type="transmembrane region" description="Helical" evidence="1">
    <location>
        <begin position="264"/>
        <end position="287"/>
    </location>
</feature>
<evidence type="ECO:0000256" key="1">
    <source>
        <dbReference type="SAM" id="Phobius"/>
    </source>
</evidence>
<keyword evidence="1" id="KW-0812">Transmembrane</keyword>
<dbReference type="RefSeq" id="WP_379068637.1">
    <property type="nucleotide sequence ID" value="NZ_JBHTIT010000001.1"/>
</dbReference>
<comment type="caution">
    <text evidence="4">The sequence shown here is derived from an EMBL/GenBank/DDBJ whole genome shotgun (WGS) entry which is preliminary data.</text>
</comment>
<evidence type="ECO:0000313" key="5">
    <source>
        <dbReference type="Proteomes" id="UP001597044"/>
    </source>
</evidence>
<dbReference type="Proteomes" id="UP001597044">
    <property type="component" value="Unassembled WGS sequence"/>
</dbReference>
<dbReference type="Pfam" id="PF26629">
    <property type="entry name" value="GT2_TM_C"/>
    <property type="match status" value="1"/>
</dbReference>
<dbReference type="Gene3D" id="3.90.550.10">
    <property type="entry name" value="Spore Coat Polysaccharide Biosynthesis Protein SpsA, Chain A"/>
    <property type="match status" value="1"/>
</dbReference>
<dbReference type="SUPFAM" id="SSF53448">
    <property type="entry name" value="Nucleotide-diphospho-sugar transferases"/>
    <property type="match status" value="1"/>
</dbReference>
<reference evidence="5" key="1">
    <citation type="journal article" date="2019" name="Int. J. Syst. Evol. Microbiol.">
        <title>The Global Catalogue of Microorganisms (GCM) 10K type strain sequencing project: providing services to taxonomists for standard genome sequencing and annotation.</title>
        <authorList>
            <consortium name="The Broad Institute Genomics Platform"/>
            <consortium name="The Broad Institute Genome Sequencing Center for Infectious Disease"/>
            <person name="Wu L."/>
            <person name="Ma J."/>
        </authorList>
    </citation>
    <scope>NUCLEOTIDE SEQUENCE [LARGE SCALE GENOMIC DNA]</scope>
    <source>
        <strain evidence="5">CCUG 63419</strain>
    </source>
</reference>
<proteinExistence type="predicted"/>
<dbReference type="CDD" id="cd04179">
    <property type="entry name" value="DPM_DPG-synthase_like"/>
    <property type="match status" value="1"/>
</dbReference>
<dbReference type="Pfam" id="PF00535">
    <property type="entry name" value="Glycos_transf_2"/>
    <property type="match status" value="1"/>
</dbReference>
<feature type="domain" description="Glycosyltransferase 2-like" evidence="2">
    <location>
        <begin position="5"/>
        <end position="162"/>
    </location>
</feature>
<evidence type="ECO:0000259" key="2">
    <source>
        <dbReference type="Pfam" id="PF00535"/>
    </source>
</evidence>
<gene>
    <name evidence="4" type="ORF">ACFQ0F_02250</name>
</gene>
<dbReference type="InterPro" id="IPR058718">
    <property type="entry name" value="Agl6_TM_C"/>
</dbReference>
<feature type="transmembrane region" description="Helical" evidence="1">
    <location>
        <begin position="350"/>
        <end position="374"/>
    </location>
</feature>
<dbReference type="PANTHER" id="PTHR48090">
    <property type="entry name" value="UNDECAPRENYL-PHOSPHATE 4-DEOXY-4-FORMAMIDO-L-ARABINOSE TRANSFERASE-RELATED"/>
    <property type="match status" value="1"/>
</dbReference>
<feature type="transmembrane region" description="Helical" evidence="1">
    <location>
        <begin position="315"/>
        <end position="338"/>
    </location>
</feature>
<name>A0ABW3HD98_9GAMM</name>
<organism evidence="4 5">
    <name type="scientific">Paraperlucidibaca wandonensis</name>
    <dbReference type="NCBI Taxonomy" id="1268273"/>
    <lineage>
        <taxon>Bacteria</taxon>
        <taxon>Pseudomonadati</taxon>
        <taxon>Pseudomonadota</taxon>
        <taxon>Gammaproteobacteria</taxon>
        <taxon>Moraxellales</taxon>
        <taxon>Moraxellaceae</taxon>
        <taxon>Paraperlucidibaca</taxon>
    </lineage>
</organism>
<dbReference type="InterPro" id="IPR001173">
    <property type="entry name" value="Glyco_trans_2-like"/>
</dbReference>
<keyword evidence="1" id="KW-1133">Transmembrane helix</keyword>